<evidence type="ECO:0000259" key="2">
    <source>
        <dbReference type="Pfam" id="PF01757"/>
    </source>
</evidence>
<dbReference type="PANTHER" id="PTHR23028:SF131">
    <property type="entry name" value="BLR2367 PROTEIN"/>
    <property type="match status" value="1"/>
</dbReference>
<feature type="transmembrane region" description="Helical" evidence="1">
    <location>
        <begin position="46"/>
        <end position="68"/>
    </location>
</feature>
<reference evidence="3 4" key="1">
    <citation type="journal article" date="2020" name="ISME J.">
        <title>Comparative genomics reveals insights into cyanobacterial evolution and habitat adaptation.</title>
        <authorList>
            <person name="Chen M.Y."/>
            <person name="Teng W.K."/>
            <person name="Zhao L."/>
            <person name="Hu C.X."/>
            <person name="Zhou Y.K."/>
            <person name="Han B.P."/>
            <person name="Song L.R."/>
            <person name="Shu W.S."/>
        </authorList>
    </citation>
    <scope>NUCLEOTIDE SEQUENCE [LARGE SCALE GENOMIC DNA]</scope>
    <source>
        <strain evidence="3 4">FACHB-260</strain>
    </source>
</reference>
<feature type="transmembrane region" description="Helical" evidence="1">
    <location>
        <begin position="12"/>
        <end position="34"/>
    </location>
</feature>
<gene>
    <name evidence="3" type="ORF">H6G18_14510</name>
</gene>
<feature type="domain" description="Acyltransferase 3" evidence="2">
    <location>
        <begin position="13"/>
        <end position="340"/>
    </location>
</feature>
<dbReference type="Proteomes" id="UP000607281">
    <property type="component" value="Unassembled WGS sequence"/>
</dbReference>
<dbReference type="EMBL" id="JACJRF010000023">
    <property type="protein sequence ID" value="MBD2345353.1"/>
    <property type="molecule type" value="Genomic_DNA"/>
</dbReference>
<feature type="transmembrane region" description="Helical" evidence="1">
    <location>
        <begin position="89"/>
        <end position="107"/>
    </location>
</feature>
<evidence type="ECO:0000313" key="4">
    <source>
        <dbReference type="Proteomes" id="UP000607281"/>
    </source>
</evidence>
<accession>A0ABR8CR44</accession>
<feature type="transmembrane region" description="Helical" evidence="1">
    <location>
        <begin position="140"/>
        <end position="162"/>
    </location>
</feature>
<dbReference type="RefSeq" id="WP_190407795.1">
    <property type="nucleotide sequence ID" value="NZ_JACJRF010000023.1"/>
</dbReference>
<sequence length="358" mass="41381">MNNHPKSKKRLYTIQVLRGVAAILIVLVHCNLIFNQNYEQDFFFRIFNFGGSGVDFFFVLSGFIMLYIHQHDIGHKNKIQSFLFKRFTRIYPIYWLILSLKLSLNLLPSYEADINQRNIVEVIKAFLLLPQDRNILSDSFLGVSWTLSFELLFYLVFTLLIILPRKFSYPIVFAWLLMTISNFMDVINIPEESLLLNFLFNSYNLEFALGCCAAYLFSTRKINLGMPLIFLGAFLYTFSAVNSYYGIIKLSTIISFGIPSTFLVLGCASWENRNNIQIPNWLVYIGDASYSIYLVHGFIINNLTKIVLKIYPAITQDILSLNILGFLLVFVATFIGCIFYTYIEKPLFLIFKPKLAKA</sequence>
<feature type="transmembrane region" description="Helical" evidence="1">
    <location>
        <begin position="169"/>
        <end position="189"/>
    </location>
</feature>
<dbReference type="Pfam" id="PF01757">
    <property type="entry name" value="Acyl_transf_3"/>
    <property type="match status" value="1"/>
</dbReference>
<keyword evidence="1" id="KW-1133">Transmembrane helix</keyword>
<keyword evidence="3" id="KW-0808">Transferase</keyword>
<feature type="transmembrane region" description="Helical" evidence="1">
    <location>
        <begin position="224"/>
        <end position="241"/>
    </location>
</feature>
<dbReference type="InterPro" id="IPR050879">
    <property type="entry name" value="Acyltransferase_3"/>
</dbReference>
<keyword evidence="4" id="KW-1185">Reference proteome</keyword>
<feature type="transmembrane region" description="Helical" evidence="1">
    <location>
        <begin position="281"/>
        <end position="299"/>
    </location>
</feature>
<dbReference type="InterPro" id="IPR002656">
    <property type="entry name" value="Acyl_transf_3_dom"/>
</dbReference>
<protein>
    <submittedName>
        <fullName evidence="3">Acyltransferase</fullName>
    </submittedName>
</protein>
<dbReference type="PANTHER" id="PTHR23028">
    <property type="entry name" value="ACETYLTRANSFERASE"/>
    <property type="match status" value="1"/>
</dbReference>
<keyword evidence="1" id="KW-0812">Transmembrane</keyword>
<keyword evidence="1" id="KW-0472">Membrane</keyword>
<organism evidence="3 4">
    <name type="scientific">Anabaena subtropica FACHB-260</name>
    <dbReference type="NCBI Taxonomy" id="2692884"/>
    <lineage>
        <taxon>Bacteria</taxon>
        <taxon>Bacillati</taxon>
        <taxon>Cyanobacteriota</taxon>
        <taxon>Cyanophyceae</taxon>
        <taxon>Nostocales</taxon>
        <taxon>Nostocaceae</taxon>
        <taxon>Anabaena</taxon>
    </lineage>
</organism>
<keyword evidence="3" id="KW-0012">Acyltransferase</keyword>
<feature type="transmembrane region" description="Helical" evidence="1">
    <location>
        <begin position="319"/>
        <end position="343"/>
    </location>
</feature>
<evidence type="ECO:0000256" key="1">
    <source>
        <dbReference type="SAM" id="Phobius"/>
    </source>
</evidence>
<feature type="transmembrane region" description="Helical" evidence="1">
    <location>
        <begin position="247"/>
        <end position="269"/>
    </location>
</feature>
<name>A0ABR8CR44_9NOST</name>
<proteinExistence type="predicted"/>
<evidence type="ECO:0000313" key="3">
    <source>
        <dbReference type="EMBL" id="MBD2345353.1"/>
    </source>
</evidence>
<comment type="caution">
    <text evidence="3">The sequence shown here is derived from an EMBL/GenBank/DDBJ whole genome shotgun (WGS) entry which is preliminary data.</text>
</comment>
<dbReference type="GO" id="GO:0016746">
    <property type="term" value="F:acyltransferase activity"/>
    <property type="evidence" value="ECO:0007669"/>
    <property type="project" value="UniProtKB-KW"/>
</dbReference>
<feature type="transmembrane region" description="Helical" evidence="1">
    <location>
        <begin position="195"/>
        <end position="217"/>
    </location>
</feature>